<dbReference type="EMBL" id="CP017708">
    <property type="protein sequence ID" value="AOY83001.1"/>
    <property type="molecule type" value="Genomic_DNA"/>
</dbReference>
<comment type="similarity">
    <text evidence="1 5">Belongs to the MsrA Met sulfoxide reductase family.</text>
</comment>
<comment type="catalytic activity">
    <reaction evidence="4 5">
        <text>[thioredoxin]-disulfide + L-methionine + H2O = L-methionine (S)-S-oxide + [thioredoxin]-dithiol</text>
        <dbReference type="Rhea" id="RHEA:19993"/>
        <dbReference type="Rhea" id="RHEA-COMP:10698"/>
        <dbReference type="Rhea" id="RHEA-COMP:10700"/>
        <dbReference type="ChEBI" id="CHEBI:15377"/>
        <dbReference type="ChEBI" id="CHEBI:29950"/>
        <dbReference type="ChEBI" id="CHEBI:50058"/>
        <dbReference type="ChEBI" id="CHEBI:57844"/>
        <dbReference type="ChEBI" id="CHEBI:58772"/>
        <dbReference type="EC" id="1.8.4.11"/>
    </reaction>
</comment>
<evidence type="ECO:0000259" key="6">
    <source>
        <dbReference type="Pfam" id="PF01625"/>
    </source>
</evidence>
<dbReference type="GO" id="GO:0008113">
    <property type="term" value="F:peptide-methionine (S)-S-oxide reductase activity"/>
    <property type="evidence" value="ECO:0007669"/>
    <property type="project" value="UniProtKB-UniRule"/>
</dbReference>
<dbReference type="EC" id="1.8.4.11" evidence="5"/>
<evidence type="ECO:0000256" key="4">
    <source>
        <dbReference type="ARBA" id="ARBA00048782"/>
    </source>
</evidence>
<evidence type="ECO:0000256" key="5">
    <source>
        <dbReference type="HAMAP-Rule" id="MF_01401"/>
    </source>
</evidence>
<dbReference type="SUPFAM" id="SSF55068">
    <property type="entry name" value="Peptide methionine sulfoxide reductase"/>
    <property type="match status" value="1"/>
</dbReference>
<reference evidence="8" key="1">
    <citation type="submission" date="2016-10" db="EMBL/GenBank/DDBJ databases">
        <title>Comparative genomics uncovers the prolific and rare metabolic potential of the cyanobacterial genus Moorea.</title>
        <authorList>
            <person name="Leao T."/>
            <person name="Castelao G."/>
            <person name="Korobeynikov A."/>
            <person name="Monroe E.A."/>
            <person name="Podell S."/>
            <person name="Glukhov E."/>
            <person name="Allen E."/>
            <person name="Gerwick W.H."/>
            <person name="Gerwick L."/>
        </authorList>
    </citation>
    <scope>NUCLEOTIDE SEQUENCE [LARGE SCALE GENOMIC DNA]</scope>
    <source>
        <strain evidence="8">JHB</strain>
    </source>
</reference>
<dbReference type="GO" id="GO:0033744">
    <property type="term" value="F:L-methionine:thioredoxin-disulfide S-oxidoreductase activity"/>
    <property type="evidence" value="ECO:0007669"/>
    <property type="project" value="RHEA"/>
</dbReference>
<dbReference type="PANTHER" id="PTHR43774:SF1">
    <property type="entry name" value="PEPTIDE METHIONINE SULFOXIDE REDUCTASE MSRA 2"/>
    <property type="match status" value="1"/>
</dbReference>
<sequence length="157" mass="18129">MEKATFGGGCFWGVEAAFRKVKGVVSTSVGYMGGHFPNPCYLDVLSRITGHAEVAQVEYDPEKVSYEQLLDVFWSIHDPTTLNRQGPDRGEQYRSVIFFHNQEQEVLARLSKQKLQVSGKFDKDIVTEIKPASDYYLADDYHQQYFEKKQKSLRYKF</sequence>
<feature type="domain" description="Peptide methionine sulphoxide reductase MsrA" evidence="6">
    <location>
        <begin position="3"/>
        <end position="152"/>
    </location>
</feature>
<accession>A0A1D9G617</accession>
<dbReference type="NCBIfam" id="TIGR00401">
    <property type="entry name" value="msrA"/>
    <property type="match status" value="1"/>
</dbReference>
<gene>
    <name evidence="5 7" type="primary">msrA</name>
    <name evidence="7" type="ORF">BJP36_26890</name>
</gene>
<evidence type="ECO:0000256" key="2">
    <source>
        <dbReference type="ARBA" id="ARBA00023002"/>
    </source>
</evidence>
<dbReference type="InterPro" id="IPR036509">
    <property type="entry name" value="Met_Sox_Rdtase_MsrA_sf"/>
</dbReference>
<evidence type="ECO:0000313" key="8">
    <source>
        <dbReference type="Proteomes" id="UP000176944"/>
    </source>
</evidence>
<keyword evidence="2 5" id="KW-0560">Oxidoreductase</keyword>
<dbReference type="Pfam" id="PF01625">
    <property type="entry name" value="PMSR"/>
    <property type="match status" value="1"/>
</dbReference>
<evidence type="ECO:0000256" key="1">
    <source>
        <dbReference type="ARBA" id="ARBA00005591"/>
    </source>
</evidence>
<name>A0A1D9G617_MOOP1</name>
<dbReference type="InterPro" id="IPR002569">
    <property type="entry name" value="Met_Sox_Rdtase_MsrA_dom"/>
</dbReference>
<protein>
    <recommendedName>
        <fullName evidence="5">Peptide methionine sulfoxide reductase MsrA</fullName>
        <shortName evidence="5">Protein-methionine-S-oxide reductase</shortName>
        <ecNumber evidence="5">1.8.4.11</ecNumber>
    </recommendedName>
    <alternativeName>
        <fullName evidence="5">Peptide-methionine (S)-S-oxide reductase</fullName>
        <shortName evidence="5">Peptide Met(O) reductase</shortName>
    </alternativeName>
</protein>
<evidence type="ECO:0000313" key="7">
    <source>
        <dbReference type="EMBL" id="AOY83001.1"/>
    </source>
</evidence>
<feature type="active site" evidence="5">
    <location>
        <position position="10"/>
    </location>
</feature>
<organism evidence="7 8">
    <name type="scientific">Moorena producens (strain JHB)</name>
    <dbReference type="NCBI Taxonomy" id="1454205"/>
    <lineage>
        <taxon>Bacteria</taxon>
        <taxon>Bacillati</taxon>
        <taxon>Cyanobacteriota</taxon>
        <taxon>Cyanophyceae</taxon>
        <taxon>Coleofasciculales</taxon>
        <taxon>Coleofasciculaceae</taxon>
        <taxon>Moorena</taxon>
    </lineage>
</organism>
<dbReference type="AlphaFoldDB" id="A0A1D9G617"/>
<evidence type="ECO:0000256" key="3">
    <source>
        <dbReference type="ARBA" id="ARBA00047806"/>
    </source>
</evidence>
<dbReference type="PANTHER" id="PTHR43774">
    <property type="entry name" value="PEPTIDE METHIONINE SULFOXIDE REDUCTASE"/>
    <property type="match status" value="1"/>
</dbReference>
<dbReference type="Gene3D" id="3.30.1060.10">
    <property type="entry name" value="Peptide methionine sulphoxide reductase MsrA"/>
    <property type="match status" value="1"/>
</dbReference>
<proteinExistence type="inferred from homology"/>
<dbReference type="HAMAP" id="MF_01401">
    <property type="entry name" value="MsrA"/>
    <property type="match status" value="1"/>
</dbReference>
<comment type="catalytic activity">
    <reaction evidence="3 5">
        <text>L-methionyl-[protein] + [thioredoxin]-disulfide + H2O = L-methionyl-(S)-S-oxide-[protein] + [thioredoxin]-dithiol</text>
        <dbReference type="Rhea" id="RHEA:14217"/>
        <dbReference type="Rhea" id="RHEA-COMP:10698"/>
        <dbReference type="Rhea" id="RHEA-COMP:10700"/>
        <dbReference type="Rhea" id="RHEA-COMP:12313"/>
        <dbReference type="Rhea" id="RHEA-COMP:12315"/>
        <dbReference type="ChEBI" id="CHEBI:15377"/>
        <dbReference type="ChEBI" id="CHEBI:16044"/>
        <dbReference type="ChEBI" id="CHEBI:29950"/>
        <dbReference type="ChEBI" id="CHEBI:44120"/>
        <dbReference type="ChEBI" id="CHEBI:50058"/>
        <dbReference type="EC" id="1.8.4.11"/>
    </reaction>
</comment>
<comment type="function">
    <text evidence="5">Has an important function as a repair enzyme for proteins that have been inactivated by oxidation. Catalyzes the reversible oxidation-reduction of methionine sulfoxide in proteins to methionine.</text>
</comment>
<dbReference type="Proteomes" id="UP000176944">
    <property type="component" value="Chromosome"/>
</dbReference>